<feature type="transmembrane region" description="Helical" evidence="8">
    <location>
        <begin position="102"/>
        <end position="126"/>
    </location>
</feature>
<dbReference type="SUPFAM" id="SSF103473">
    <property type="entry name" value="MFS general substrate transporter"/>
    <property type="match status" value="1"/>
</dbReference>
<evidence type="ECO:0000256" key="8">
    <source>
        <dbReference type="SAM" id="Phobius"/>
    </source>
</evidence>
<gene>
    <name evidence="9" type="ORF">N7476_010807</name>
</gene>
<comment type="subcellular location">
    <subcellularLocation>
        <location evidence="1">Membrane</location>
        <topology evidence="1">Multi-pass membrane protein</topology>
    </subcellularLocation>
</comment>
<dbReference type="AlphaFoldDB" id="A0A9W9KTT8"/>
<evidence type="ECO:0000256" key="2">
    <source>
        <dbReference type="ARBA" id="ARBA00006829"/>
    </source>
</evidence>
<keyword evidence="4 8" id="KW-0812">Transmembrane</keyword>
<dbReference type="EMBL" id="JAPZBO010000010">
    <property type="protein sequence ID" value="KAJ5299250.1"/>
    <property type="molecule type" value="Genomic_DNA"/>
</dbReference>
<feature type="transmembrane region" description="Helical" evidence="8">
    <location>
        <begin position="371"/>
        <end position="395"/>
    </location>
</feature>
<feature type="transmembrane region" description="Helical" evidence="8">
    <location>
        <begin position="190"/>
        <end position="210"/>
    </location>
</feature>
<dbReference type="PRINTS" id="PR01035">
    <property type="entry name" value="TCRTETA"/>
</dbReference>
<evidence type="ECO:0000256" key="7">
    <source>
        <dbReference type="SAM" id="MobiDB-lite"/>
    </source>
</evidence>
<dbReference type="InterPro" id="IPR050930">
    <property type="entry name" value="MFS_Vesicular_Transporter"/>
</dbReference>
<keyword evidence="5 8" id="KW-1133">Transmembrane helix</keyword>
<dbReference type="PROSITE" id="PS50850">
    <property type="entry name" value="MFS"/>
    <property type="match status" value="1"/>
</dbReference>
<feature type="transmembrane region" description="Helical" evidence="8">
    <location>
        <begin position="316"/>
        <end position="336"/>
    </location>
</feature>
<sequence length="495" mass="52972">MGSWKWPGSRYEDQESTQPKLVVLRSSRCFIIVVVSFAAATDVFMYGLIVPVTPTALQIRVGLSKGSVQAWASILLALNAAALLAFSPIFGYIADRSESRRCLYLLGLVALGVATALLCAGTNIGLWIAGRIFQGAAAAVVWAVGMALMVDTVGKDGFGQAVGYVSMAVSFGTVAGPLLGGVLYQYGGYYAVFGLAFGFIGLDIFLRLMLIERKHAIKWLVPETRPLTTEQEATEKRAGENPSSLLSSSDSYHNGGPQTDPSSRNALGRVAFLLSSPRLIVSLWGNFIITLVLASFDSVLPLFVQGIFGWQQSGQGLIFIPLMVPHVLCPVTGLVIDKFPRACRYITAGAFLFSVPVMVLLRLITENSMRHKILLCALLALLGLCFSVAIPPLYAEVFYAVKQNEDQTPGIFGRGGAMALAFGLSNMGAATGYLIGPFFAGFIRQQASWGTMGWALGLLAGVSSIPTLLFLGGWILREPVRSEVESRLSDTASGS</sequence>
<dbReference type="InterPro" id="IPR020846">
    <property type="entry name" value="MFS_dom"/>
</dbReference>
<protein>
    <submittedName>
        <fullName evidence="9">Uncharacterized protein</fullName>
    </submittedName>
</protein>
<evidence type="ECO:0000256" key="6">
    <source>
        <dbReference type="ARBA" id="ARBA00023136"/>
    </source>
</evidence>
<evidence type="ECO:0000256" key="1">
    <source>
        <dbReference type="ARBA" id="ARBA00004141"/>
    </source>
</evidence>
<comment type="similarity">
    <text evidence="2">Belongs to the major facilitator superfamily. Vesicular transporter family.</text>
</comment>
<keyword evidence="3" id="KW-0813">Transport</keyword>
<feature type="transmembrane region" description="Helical" evidence="8">
    <location>
        <begin position="70"/>
        <end position="90"/>
    </location>
</feature>
<dbReference type="GO" id="GO:0016020">
    <property type="term" value="C:membrane"/>
    <property type="evidence" value="ECO:0007669"/>
    <property type="project" value="UniProtKB-SubCell"/>
</dbReference>
<accession>A0A9W9KTT8</accession>
<dbReference type="GO" id="GO:0022857">
    <property type="term" value="F:transmembrane transporter activity"/>
    <property type="evidence" value="ECO:0007669"/>
    <property type="project" value="InterPro"/>
</dbReference>
<comment type="caution">
    <text evidence="9">The sequence shown here is derived from an EMBL/GenBank/DDBJ whole genome shotgun (WGS) entry which is preliminary data.</text>
</comment>
<feature type="transmembrane region" description="Helical" evidence="8">
    <location>
        <begin position="345"/>
        <end position="365"/>
    </location>
</feature>
<dbReference type="Proteomes" id="UP001147746">
    <property type="component" value="Unassembled WGS sequence"/>
</dbReference>
<keyword evidence="10" id="KW-1185">Reference proteome</keyword>
<evidence type="ECO:0000256" key="4">
    <source>
        <dbReference type="ARBA" id="ARBA00022692"/>
    </source>
</evidence>
<evidence type="ECO:0000313" key="10">
    <source>
        <dbReference type="Proteomes" id="UP001147746"/>
    </source>
</evidence>
<keyword evidence="6 8" id="KW-0472">Membrane</keyword>
<dbReference type="PANTHER" id="PTHR23506">
    <property type="entry name" value="GH10249P"/>
    <property type="match status" value="1"/>
</dbReference>
<evidence type="ECO:0000313" key="9">
    <source>
        <dbReference type="EMBL" id="KAJ5299250.1"/>
    </source>
</evidence>
<dbReference type="OrthoDB" id="5086884at2759"/>
<evidence type="ECO:0000256" key="3">
    <source>
        <dbReference type="ARBA" id="ARBA00022448"/>
    </source>
</evidence>
<dbReference type="InterPro" id="IPR001958">
    <property type="entry name" value="Tet-R_TetA/multi-R_MdtG-like"/>
</dbReference>
<proteinExistence type="inferred from homology"/>
<feature type="transmembrane region" description="Helical" evidence="8">
    <location>
        <begin position="452"/>
        <end position="476"/>
    </location>
</feature>
<feature type="region of interest" description="Disordered" evidence="7">
    <location>
        <begin position="229"/>
        <end position="262"/>
    </location>
</feature>
<dbReference type="InterPro" id="IPR036259">
    <property type="entry name" value="MFS_trans_sf"/>
</dbReference>
<dbReference type="Gene3D" id="1.20.1250.20">
    <property type="entry name" value="MFS general substrate transporter like domains"/>
    <property type="match status" value="1"/>
</dbReference>
<dbReference type="InterPro" id="IPR011701">
    <property type="entry name" value="MFS"/>
</dbReference>
<evidence type="ECO:0000256" key="5">
    <source>
        <dbReference type="ARBA" id="ARBA00022989"/>
    </source>
</evidence>
<dbReference type="Pfam" id="PF07690">
    <property type="entry name" value="MFS_1"/>
    <property type="match status" value="1"/>
</dbReference>
<organism evidence="9 10">
    <name type="scientific">Penicillium atrosanguineum</name>
    <dbReference type="NCBI Taxonomy" id="1132637"/>
    <lineage>
        <taxon>Eukaryota</taxon>
        <taxon>Fungi</taxon>
        <taxon>Dikarya</taxon>
        <taxon>Ascomycota</taxon>
        <taxon>Pezizomycotina</taxon>
        <taxon>Eurotiomycetes</taxon>
        <taxon>Eurotiomycetidae</taxon>
        <taxon>Eurotiales</taxon>
        <taxon>Aspergillaceae</taxon>
        <taxon>Penicillium</taxon>
    </lineage>
</organism>
<reference evidence="9" key="1">
    <citation type="submission" date="2022-12" db="EMBL/GenBank/DDBJ databases">
        <authorList>
            <person name="Petersen C."/>
        </authorList>
    </citation>
    <scope>NUCLEOTIDE SEQUENCE</scope>
    <source>
        <strain evidence="9">IBT 21472</strain>
    </source>
</reference>
<reference evidence="9" key="2">
    <citation type="journal article" date="2023" name="IMA Fungus">
        <title>Comparative genomic study of the Penicillium genus elucidates a diverse pangenome and 15 lateral gene transfer events.</title>
        <authorList>
            <person name="Petersen C."/>
            <person name="Sorensen T."/>
            <person name="Nielsen M.R."/>
            <person name="Sondergaard T.E."/>
            <person name="Sorensen J.L."/>
            <person name="Fitzpatrick D.A."/>
            <person name="Frisvad J.C."/>
            <person name="Nielsen K.L."/>
        </authorList>
    </citation>
    <scope>NUCLEOTIDE SEQUENCE</scope>
    <source>
        <strain evidence="9">IBT 21472</strain>
    </source>
</reference>
<feature type="transmembrane region" description="Helical" evidence="8">
    <location>
        <begin position="416"/>
        <end position="440"/>
    </location>
</feature>
<feature type="transmembrane region" description="Helical" evidence="8">
    <location>
        <begin position="29"/>
        <end position="50"/>
    </location>
</feature>
<feature type="transmembrane region" description="Helical" evidence="8">
    <location>
        <begin position="162"/>
        <end position="184"/>
    </location>
</feature>
<feature type="transmembrane region" description="Helical" evidence="8">
    <location>
        <begin position="132"/>
        <end position="150"/>
    </location>
</feature>
<dbReference type="PANTHER" id="PTHR23506:SF23">
    <property type="entry name" value="GH10249P"/>
    <property type="match status" value="1"/>
</dbReference>
<dbReference type="CDD" id="cd17325">
    <property type="entry name" value="MFS_MdtG_SLC18_like"/>
    <property type="match status" value="1"/>
</dbReference>
<name>A0A9W9KTT8_9EURO</name>
<feature type="transmembrane region" description="Helical" evidence="8">
    <location>
        <begin position="279"/>
        <end position="304"/>
    </location>
</feature>